<feature type="compositionally biased region" description="Acidic residues" evidence="6">
    <location>
        <begin position="1576"/>
        <end position="1586"/>
    </location>
</feature>
<comment type="subcellular location">
    <subcellularLocation>
        <location evidence="1">Secreted</location>
        <location evidence="1">Cell wall</location>
        <topology evidence="1">Peptidoglycan-anchor</topology>
    </subcellularLocation>
</comment>
<evidence type="ECO:0000256" key="5">
    <source>
        <dbReference type="ARBA" id="ARBA00023088"/>
    </source>
</evidence>
<dbReference type="InterPro" id="IPR041498">
    <property type="entry name" value="Big_6"/>
</dbReference>
<name>A0AAE5W8E4_STACR</name>
<dbReference type="InterPro" id="IPR013783">
    <property type="entry name" value="Ig-like_fold"/>
</dbReference>
<keyword evidence="2" id="KW-0134">Cell wall</keyword>
<dbReference type="PANTHER" id="PTHR24258:SF116">
    <property type="entry name" value="FI16631P1-RELATED"/>
    <property type="match status" value="1"/>
</dbReference>
<feature type="domain" description="Peptidase M60" evidence="9">
    <location>
        <begin position="245"/>
        <end position="551"/>
    </location>
</feature>
<feature type="region of interest" description="Disordered" evidence="6">
    <location>
        <begin position="77"/>
        <end position="191"/>
    </location>
</feature>
<dbReference type="Gene3D" id="2.60.40.10">
    <property type="entry name" value="Immunoglobulins"/>
    <property type="match status" value="4"/>
</dbReference>
<evidence type="ECO:0000313" key="11">
    <source>
        <dbReference type="Proteomes" id="UP000242704"/>
    </source>
</evidence>
<sequence length="1788" mass="196935">MKKIYVKGMNDLDTKRPKQYPRARQTYAIRKFNIGLASVMFGTFLFLSVTDHVKAAESGNGATTSENLPPDVHKEVIQPSEVTLENDKVTPENDTSQTTDTVTSQVEQPEETTPQVEQPKESSTQNTPQEFTADNASLEKAPLETTTASLPEVNSQDEFLKDKTPVTKQNEATAPPTSEKEQGESQLRATTNASAVSAINEPAPEASATEVAVDGIEERVYQKSIPVLTGSKIARTIGMGRGNSQARESLGVILPADTTLYVRQAKPSNEADLKVNLVTDDSQTNQTAVVSKDGTWTSIRTTVDSAAFMYMPRGLESEPLIEYYIENNLFQALPTYRKGQNQETFETQWVDQDASFAFVDGDKHAILIPRVDRDRVLAMKTNTSKFLFTSLDELITYYDDVVTHYDQWAGLIDDPTSVSYNFGHKYFTMPDKNGIGTAYWSNDHMGMNSNSVYGYLEKGWLILHEIGHGYDGVMAQDKNVNLLEVINNVYAHHYEQEVQKLGSDWLYQNKQTEAQQRIHDTYLSGNTDFTFNSLGGREKLDFMTRMTRFAGMDAFAGMLQQMREQAAREGLPTDVPRWLGEYMLVQNGANALAYFDLFHVPTSPQLEDRLNTYNNSYIYPLASLITDEAERQKYVDRLDLKTIYELVKSSDLEDTTIQAPATITVNLNGQTLPPHAKVQLKDGSTIVAEAVVQNGRVLFDSVRAGVYKVVAPVSTTYALPEHTYLIVSENGENTATLNYPETSDVQKLMIQQIAIKGLSDGVVSTITYNPSTKEVAYRHNNGQPHIYFENQPYAQVTIQTQNGEVLLDKIFIGDEKLTATEQTFTMNYGDTITVMHKEAESRRQVLRPETGERLNFQDAAMQTVTYTLTDKGFIVNNETQADADARYLDALESDIERVITLMDAHPERDYRTQLYRIAEGLPYTDTANQTRLRALLAPYLDQAQLDAPKVNPVQLDQRQVYGTATPHATITVTLPNNEVLQTTTNAQGVWGVTVPTTTPLQVNDTLAITASMEGLQASQAVATKVIDTIAPYTPNIYTPQAGTDVVNGSAQPNVMVKVTFANGETVETTALANGTWSVQAPAPLMLGEAISASAHDAAGNTSGTMSTQVIDTIPPQAPGVSNLEYGDNIVRGTGEHYRDIILVRFPDGQIMQTKVGKNGTWMVGVPYETQVQLNVGDVIYVFEYDQSNNRSQPAYAYVVDTTAPKAPVVNTVTEGDSVITGQSEPNSHISIALNNGEVIETYTTADGIFTIDVPNSVVLLENNSFNVTATDIYGNASTPTVTTVQPKEEVVPPEPEVAETFPEPVIFPIREGDRTISGTSVPLSRVMIVIEDTNAYGVTADENGNYTLQLPDAIQLYENNRINAFATDTKGHDSGLIVTFVEPKAEVPVEPEQPSEPEPPVVEEPTEETPDQPSEPEPPVVEEPTEETPEQPSEPEPPVVEEPTEEPPAQPSEPEPPVVEEPTEETSEQPSEPEPPVVEEPTEETPEQPSEPEPPVVEEPTEETPEQPSEPELPVVEEPTEETPEQPSEPEPPVVEEPTEETPDQPSEPEPPVVEEPTEEPPEELSEPKPPIVEEPTVEPPEEPSEPEPQVVEEPTVEIPEEPSEPEAPVVEEPTEETPEQPSEPEPPLVEEPTEETPEELSEPKPPVVEESREETPEEPGKSDAPTAETSTVEVSPITSQLEPSATVSNEEIQQPIINKVGASQAHGLHALESEAEVIAQVDAYYEETLQTKVSAPVHVTQGENTNTHTPQVLPETGDVSTSTKKGWLLTLLGLPFIVRVFKRRKES</sequence>
<feature type="compositionally biased region" description="Polar residues" evidence="6">
    <location>
        <begin position="1668"/>
        <end position="1689"/>
    </location>
</feature>
<accession>A0AAE5W8E4</accession>
<dbReference type="Pfam" id="PF03272">
    <property type="entry name" value="Mucin_bdg"/>
    <property type="match status" value="1"/>
</dbReference>
<dbReference type="SMART" id="SM01276">
    <property type="entry name" value="M60-like"/>
    <property type="match status" value="1"/>
</dbReference>
<gene>
    <name evidence="10" type="ORF">BU653_08245</name>
</gene>
<dbReference type="Proteomes" id="UP000242704">
    <property type="component" value="Unassembled WGS sequence"/>
</dbReference>
<dbReference type="InterPro" id="IPR005877">
    <property type="entry name" value="YSIRK_signal_dom"/>
</dbReference>
<evidence type="ECO:0008006" key="12">
    <source>
        <dbReference type="Google" id="ProtNLM"/>
    </source>
</evidence>
<keyword evidence="7" id="KW-0812">Transmembrane</keyword>
<dbReference type="EMBL" id="PZBZ01000042">
    <property type="protein sequence ID" value="PTG12991.1"/>
    <property type="molecule type" value="Genomic_DNA"/>
</dbReference>
<feature type="compositionally biased region" description="Polar residues" evidence="6">
    <location>
        <begin position="144"/>
        <end position="157"/>
    </location>
</feature>
<dbReference type="NCBIfam" id="NF033510">
    <property type="entry name" value="Ca_tandemer"/>
    <property type="match status" value="2"/>
</dbReference>
<reference evidence="10 11" key="1">
    <citation type="journal article" date="2016" name="Front. Microbiol.">
        <title>Comprehensive Phylogenetic Analysis of Bovine Non-aureus Staphylococci Species Based on Whole-Genome Sequencing.</title>
        <authorList>
            <person name="Naushad S."/>
            <person name="Barkema H.W."/>
            <person name="Luby C."/>
            <person name="Condas L.A."/>
            <person name="Nobrega D.B."/>
            <person name="Carson D.A."/>
            <person name="De Buck J."/>
        </authorList>
    </citation>
    <scope>NUCLEOTIDE SEQUENCE [LARGE SCALE GENOMIC DNA]</scope>
    <source>
        <strain evidence="10 11">SNUC 505</strain>
    </source>
</reference>
<keyword evidence="5" id="KW-0572">Peptidoglycan-anchor</keyword>
<evidence type="ECO:0000313" key="10">
    <source>
        <dbReference type="EMBL" id="PTG12991.1"/>
    </source>
</evidence>
<keyword evidence="4" id="KW-0732">Signal</keyword>
<feature type="compositionally biased region" description="Pro residues" evidence="6">
    <location>
        <begin position="1432"/>
        <end position="1459"/>
    </location>
</feature>
<proteinExistence type="predicted"/>
<keyword evidence="7" id="KW-1133">Transmembrane helix</keyword>
<evidence type="ECO:0000256" key="6">
    <source>
        <dbReference type="SAM" id="MobiDB-lite"/>
    </source>
</evidence>
<feature type="compositionally biased region" description="Polar residues" evidence="6">
    <location>
        <begin position="121"/>
        <end position="135"/>
    </location>
</feature>
<feature type="region of interest" description="Disordered" evidence="6">
    <location>
        <begin position="1385"/>
        <end position="1689"/>
    </location>
</feature>
<evidence type="ECO:0000259" key="8">
    <source>
        <dbReference type="PROSITE" id="PS50847"/>
    </source>
</evidence>
<dbReference type="Gene3D" id="3.40.390.80">
    <property type="entry name" value="Peptidase M60, enhancin-like domain 2"/>
    <property type="match status" value="1"/>
</dbReference>
<feature type="compositionally biased region" description="Polar residues" evidence="6">
    <location>
        <begin position="166"/>
        <end position="176"/>
    </location>
</feature>
<dbReference type="InterPro" id="IPR004954">
    <property type="entry name" value="Mucin-bd"/>
</dbReference>
<evidence type="ECO:0000259" key="9">
    <source>
        <dbReference type="PROSITE" id="PS51723"/>
    </source>
</evidence>
<dbReference type="Pfam" id="PF17936">
    <property type="entry name" value="Big_6"/>
    <property type="match status" value="2"/>
</dbReference>
<comment type="caution">
    <text evidence="10">The sequence shown here is derived from an EMBL/GenBank/DDBJ whole genome shotgun (WGS) entry which is preliminary data.</text>
</comment>
<evidence type="ECO:0000256" key="3">
    <source>
        <dbReference type="ARBA" id="ARBA00022525"/>
    </source>
</evidence>
<feature type="domain" description="Gram-positive cocci surface proteins LPxTG" evidence="8">
    <location>
        <begin position="1754"/>
        <end position="1788"/>
    </location>
</feature>
<dbReference type="PROSITE" id="PS50847">
    <property type="entry name" value="GRAM_POS_ANCHORING"/>
    <property type="match status" value="1"/>
</dbReference>
<organism evidence="10 11">
    <name type="scientific">Staphylococcus chromogenes</name>
    <name type="common">Staphylococcus hyicus subsp. chromogenes</name>
    <dbReference type="NCBI Taxonomy" id="46126"/>
    <lineage>
        <taxon>Bacteria</taxon>
        <taxon>Bacillati</taxon>
        <taxon>Bacillota</taxon>
        <taxon>Bacilli</taxon>
        <taxon>Bacillales</taxon>
        <taxon>Staphylococcaceae</taxon>
        <taxon>Staphylococcus</taxon>
    </lineage>
</organism>
<feature type="transmembrane region" description="Helical" evidence="7">
    <location>
        <begin position="32"/>
        <end position="50"/>
    </location>
</feature>
<dbReference type="Pfam" id="PF04650">
    <property type="entry name" value="YSIRK_signal"/>
    <property type="match status" value="1"/>
</dbReference>
<feature type="compositionally biased region" description="Low complexity" evidence="6">
    <location>
        <begin position="1506"/>
        <end position="1517"/>
    </location>
</feature>
<keyword evidence="7" id="KW-0472">Membrane</keyword>
<evidence type="ECO:0000256" key="2">
    <source>
        <dbReference type="ARBA" id="ARBA00022512"/>
    </source>
</evidence>
<feature type="compositionally biased region" description="Acidic residues" evidence="6">
    <location>
        <begin position="1632"/>
        <end position="1641"/>
    </location>
</feature>
<evidence type="ECO:0000256" key="1">
    <source>
        <dbReference type="ARBA" id="ARBA00004168"/>
    </source>
</evidence>
<dbReference type="PROSITE" id="PS51723">
    <property type="entry name" value="PEPTIDASE_M60"/>
    <property type="match status" value="1"/>
</dbReference>
<feature type="compositionally biased region" description="Low complexity" evidence="6">
    <location>
        <begin position="94"/>
        <end position="117"/>
    </location>
</feature>
<dbReference type="InterPro" id="IPR031161">
    <property type="entry name" value="Peptidase_M60_dom"/>
</dbReference>
<dbReference type="PANTHER" id="PTHR24258">
    <property type="entry name" value="SERINE PROTEASE-RELATED"/>
    <property type="match status" value="1"/>
</dbReference>
<dbReference type="NCBIfam" id="TIGR01168">
    <property type="entry name" value="YSIRK_signal"/>
    <property type="match status" value="1"/>
</dbReference>
<protein>
    <recommendedName>
        <fullName evidence="12">YSIRK-type signal peptide-containing protein</fullName>
    </recommendedName>
</protein>
<feature type="compositionally biased region" description="Basic and acidic residues" evidence="6">
    <location>
        <begin position="1648"/>
        <end position="1662"/>
    </location>
</feature>
<feature type="compositionally biased region" description="Acidic residues" evidence="6">
    <location>
        <begin position="1595"/>
        <end position="1605"/>
    </location>
</feature>
<feature type="compositionally biased region" description="Acidic residues" evidence="6">
    <location>
        <begin position="1556"/>
        <end position="1565"/>
    </location>
</feature>
<evidence type="ECO:0000256" key="7">
    <source>
        <dbReference type="SAM" id="Phobius"/>
    </source>
</evidence>
<keyword evidence="3" id="KW-0964">Secreted</keyword>
<evidence type="ECO:0000256" key="4">
    <source>
        <dbReference type="ARBA" id="ARBA00022729"/>
    </source>
</evidence>
<dbReference type="InterPro" id="IPR019931">
    <property type="entry name" value="LPXTG_anchor"/>
</dbReference>